<dbReference type="EMBL" id="JXQY01000004">
    <property type="protein sequence ID" value="KIP97243.1"/>
    <property type="molecule type" value="Genomic_DNA"/>
</dbReference>
<gene>
    <name evidence="1" type="ORF">RU10_02140</name>
</gene>
<dbReference type="AlphaFoldDB" id="A0AAE2AZZ2"/>
<name>A0AAE2AZZ2_PSEFL</name>
<dbReference type="Proteomes" id="UP000032086">
    <property type="component" value="Unassembled WGS sequence"/>
</dbReference>
<evidence type="ECO:0000313" key="2">
    <source>
        <dbReference type="Proteomes" id="UP000032086"/>
    </source>
</evidence>
<evidence type="ECO:0000313" key="1">
    <source>
        <dbReference type="EMBL" id="KIP97243.1"/>
    </source>
</evidence>
<accession>A0AAE2AZZ2</accession>
<reference evidence="1 2" key="1">
    <citation type="submission" date="2014-12" db="EMBL/GenBank/DDBJ databases">
        <title>16Stimator: statistical estimation of ribosomal gene copy numbers from draft genome assemblies.</title>
        <authorList>
            <person name="Perisin M.A."/>
            <person name="Vetter M."/>
            <person name="Gilbert J.A."/>
            <person name="Bergelson J."/>
        </authorList>
    </citation>
    <scope>NUCLEOTIDE SEQUENCE [LARGE SCALE GENOMIC DNA]</scope>
    <source>
        <strain evidence="1 2">MEP34</strain>
    </source>
</reference>
<proteinExistence type="predicted"/>
<protein>
    <submittedName>
        <fullName evidence="1">Uncharacterized protein</fullName>
    </submittedName>
</protein>
<sequence length="66" mass="7377">MIGGESIIDWIFPVDRKRQTARSAPSPSGEGWGEGQLYARIKKPMIAHGFFHFSPDDYAGAEVRIK</sequence>
<organism evidence="1 2">
    <name type="scientific">Pseudomonas fluorescens</name>
    <dbReference type="NCBI Taxonomy" id="294"/>
    <lineage>
        <taxon>Bacteria</taxon>
        <taxon>Pseudomonadati</taxon>
        <taxon>Pseudomonadota</taxon>
        <taxon>Gammaproteobacteria</taxon>
        <taxon>Pseudomonadales</taxon>
        <taxon>Pseudomonadaceae</taxon>
        <taxon>Pseudomonas</taxon>
    </lineage>
</organism>
<comment type="caution">
    <text evidence="1">The sequence shown here is derived from an EMBL/GenBank/DDBJ whole genome shotgun (WGS) entry which is preliminary data.</text>
</comment>